<accession>A0A8J2X707</accession>
<comment type="caution">
    <text evidence="4">The sequence shown here is derived from an EMBL/GenBank/DDBJ whole genome shotgun (WGS) entry which is preliminary data.</text>
</comment>
<feature type="compositionally biased region" description="Acidic residues" evidence="1">
    <location>
        <begin position="239"/>
        <end position="248"/>
    </location>
</feature>
<dbReference type="InterPro" id="IPR036388">
    <property type="entry name" value="WH-like_DNA-bd_sf"/>
</dbReference>
<evidence type="ECO:0000259" key="3">
    <source>
        <dbReference type="PROSITE" id="PS52032"/>
    </source>
</evidence>
<dbReference type="InterPro" id="IPR049898">
    <property type="entry name" value="MARR_BRCT_CHROMO"/>
</dbReference>
<dbReference type="SUPFAM" id="SSF46689">
    <property type="entry name" value="Homeodomain-like"/>
    <property type="match status" value="1"/>
</dbReference>
<dbReference type="InterPro" id="IPR007526">
    <property type="entry name" value="SWIRM"/>
</dbReference>
<dbReference type="PROSITE" id="PS50934">
    <property type="entry name" value="SWIRM"/>
    <property type="match status" value="1"/>
</dbReference>
<organism evidence="4 5">
    <name type="scientific">Pelagomonas calceolata</name>
    <dbReference type="NCBI Taxonomy" id="35677"/>
    <lineage>
        <taxon>Eukaryota</taxon>
        <taxon>Sar</taxon>
        <taxon>Stramenopiles</taxon>
        <taxon>Ochrophyta</taxon>
        <taxon>Pelagophyceae</taxon>
        <taxon>Pelagomonadales</taxon>
        <taxon>Pelagomonadaceae</taxon>
        <taxon>Pelagomonas</taxon>
    </lineage>
</organism>
<sequence>MSQAGLGKPACQYSGAEFRQRAKGLAKRLGEPVERLAALCEALATTNASRSTKPKLPARLLRDASADGGLETALIALDANQRKNVNEEALQCVEKAWLQAGLTQEKRICFDTTVDARNRRELTTIARDMNCTVVNEEASATHIVFFNPAVDAIVDESEYLRTLVVDDARHLALVHWWYRPDSSDEWIPLERVEGAPPPLKDVDAWARPPLTQGGQPWRVCCRFLRDAKVYNEFGDERDYVEEEEEDEPEPIKPEPKKSRKRKKREDQPPPRRKFRVKAHEAARPSGGSNARVDITNAGLRVGADRPRDIPAAPAATPQAPAPPSSSVVLDGEAFRSSTRLDRAACPEWFCGDSSKTPAAFLAAKAWMVSLSKRSAPDQFLTATICRQRLSVDAAAALRLWSYLDAIGAVNAAVPPDRRRRPRQPAPVEPPPSENEDLWTPGRLKALVASASVGSDWQTCASDVSQSEGGVVTPIQCCAKFVDLDPANVKEIAKSEPVLKPPVPVVVDDGKAALDALVAARLDRLEDRVARLSDLERQLADDQAAQTVERARLAAEWAGVALNLEP</sequence>
<reference evidence="4" key="1">
    <citation type="submission" date="2021-11" db="EMBL/GenBank/DDBJ databases">
        <authorList>
            <consortium name="Genoscope - CEA"/>
            <person name="William W."/>
        </authorList>
    </citation>
    <scope>NUCLEOTIDE SEQUENCE</scope>
</reference>
<evidence type="ECO:0000313" key="4">
    <source>
        <dbReference type="EMBL" id="CAH0379093.1"/>
    </source>
</evidence>
<dbReference type="PROSITE" id="PS52032">
    <property type="entry name" value="MARR_BRCT_CHROMO"/>
    <property type="match status" value="1"/>
</dbReference>
<name>A0A8J2X707_9STRA</name>
<feature type="compositionally biased region" description="Pro residues" evidence="1">
    <location>
        <begin position="423"/>
        <end position="432"/>
    </location>
</feature>
<feature type="compositionally biased region" description="Low complexity" evidence="1">
    <location>
        <begin position="309"/>
        <end position="318"/>
    </location>
</feature>
<dbReference type="AlphaFoldDB" id="A0A8J2X707"/>
<dbReference type="OrthoDB" id="118550at2759"/>
<feature type="region of interest" description="Disordered" evidence="1">
    <location>
        <begin position="414"/>
        <end position="438"/>
    </location>
</feature>
<dbReference type="Gene3D" id="1.10.10.10">
    <property type="entry name" value="Winged helix-like DNA-binding domain superfamily/Winged helix DNA-binding domain"/>
    <property type="match status" value="1"/>
</dbReference>
<dbReference type="Pfam" id="PF04433">
    <property type="entry name" value="SWIRM"/>
    <property type="match status" value="1"/>
</dbReference>
<gene>
    <name evidence="4" type="ORF">PECAL_6P06940</name>
</gene>
<dbReference type="Proteomes" id="UP000789595">
    <property type="component" value="Unassembled WGS sequence"/>
</dbReference>
<evidence type="ECO:0000313" key="5">
    <source>
        <dbReference type="Proteomes" id="UP000789595"/>
    </source>
</evidence>
<evidence type="ECO:0000256" key="1">
    <source>
        <dbReference type="SAM" id="MobiDB-lite"/>
    </source>
</evidence>
<keyword evidence="5" id="KW-1185">Reference proteome</keyword>
<evidence type="ECO:0000259" key="2">
    <source>
        <dbReference type="PROSITE" id="PS50934"/>
    </source>
</evidence>
<feature type="domain" description="SWIRM" evidence="2">
    <location>
        <begin position="323"/>
        <end position="420"/>
    </location>
</feature>
<feature type="region of interest" description="Disordered" evidence="1">
    <location>
        <begin position="239"/>
        <end position="328"/>
    </location>
</feature>
<dbReference type="InterPro" id="IPR009057">
    <property type="entry name" value="Homeodomain-like_sf"/>
</dbReference>
<proteinExistence type="predicted"/>
<dbReference type="EMBL" id="CAKKNE010000006">
    <property type="protein sequence ID" value="CAH0379093.1"/>
    <property type="molecule type" value="Genomic_DNA"/>
</dbReference>
<protein>
    <recommendedName>
        <fullName evidence="6">SWIRM domain-containing protein</fullName>
    </recommendedName>
</protein>
<feature type="domain" description="Chromo" evidence="3">
    <location>
        <begin position="1"/>
        <end position="259"/>
    </location>
</feature>
<evidence type="ECO:0008006" key="6">
    <source>
        <dbReference type="Google" id="ProtNLM"/>
    </source>
</evidence>